<comment type="caution">
    <text evidence="4">The sequence shown here is derived from an EMBL/GenBank/DDBJ whole genome shotgun (WGS) entry which is preliminary data.</text>
</comment>
<gene>
    <name evidence="4" type="ORF">GCM10007939_14090</name>
</gene>
<name>A0ABQ5VV40_9RHOB</name>
<evidence type="ECO:0000256" key="2">
    <source>
        <dbReference type="ARBA" id="ARBA00022946"/>
    </source>
</evidence>
<accession>A0ABQ5VV40</accession>
<organism evidence="4 5">
    <name type="scientific">Amylibacter marinus</name>
    <dbReference type="NCBI Taxonomy" id="1475483"/>
    <lineage>
        <taxon>Bacteria</taxon>
        <taxon>Pseudomonadati</taxon>
        <taxon>Pseudomonadota</taxon>
        <taxon>Alphaproteobacteria</taxon>
        <taxon>Rhodobacterales</taxon>
        <taxon>Paracoccaceae</taxon>
        <taxon>Amylibacter</taxon>
    </lineage>
</organism>
<evidence type="ECO:0000256" key="3">
    <source>
        <dbReference type="ARBA" id="ARBA00023186"/>
    </source>
</evidence>
<dbReference type="Pfam" id="PF07542">
    <property type="entry name" value="ATP12"/>
    <property type="match status" value="1"/>
</dbReference>
<keyword evidence="2" id="KW-0809">Transit peptide</keyword>
<evidence type="ECO:0000313" key="5">
    <source>
        <dbReference type="Proteomes" id="UP001156694"/>
    </source>
</evidence>
<dbReference type="Gene3D" id="3.30.2180.10">
    <property type="entry name" value="ATP12-like"/>
    <property type="match status" value="1"/>
</dbReference>
<reference evidence="5" key="1">
    <citation type="journal article" date="2019" name="Int. J. Syst. Evol. Microbiol.">
        <title>The Global Catalogue of Microorganisms (GCM) 10K type strain sequencing project: providing services to taxonomists for standard genome sequencing and annotation.</title>
        <authorList>
            <consortium name="The Broad Institute Genomics Platform"/>
            <consortium name="The Broad Institute Genome Sequencing Center for Infectious Disease"/>
            <person name="Wu L."/>
            <person name="Ma J."/>
        </authorList>
    </citation>
    <scope>NUCLEOTIDE SEQUENCE [LARGE SCALE GENOMIC DNA]</scope>
    <source>
        <strain evidence="5">NBRC 110140</strain>
    </source>
</reference>
<dbReference type="RefSeq" id="WP_284377249.1">
    <property type="nucleotide sequence ID" value="NZ_BSNN01000003.1"/>
</dbReference>
<dbReference type="Proteomes" id="UP001156694">
    <property type="component" value="Unassembled WGS sequence"/>
</dbReference>
<keyword evidence="5" id="KW-1185">Reference proteome</keyword>
<dbReference type="PANTHER" id="PTHR21013">
    <property type="entry name" value="ATP SYNTHASE MITOCHONDRIAL F1 COMPLEX ASSEMBLY FACTOR 2/ATP12 PROTEIN, MITOCHONDRIAL PRECURSOR"/>
    <property type="match status" value="1"/>
</dbReference>
<comment type="similarity">
    <text evidence="1">Belongs to the ATP12 family.</text>
</comment>
<dbReference type="InterPro" id="IPR011419">
    <property type="entry name" value="ATP12_ATP_synth-F1-assembly"/>
</dbReference>
<dbReference type="SUPFAM" id="SSF160909">
    <property type="entry name" value="ATP12-like"/>
    <property type="match status" value="1"/>
</dbReference>
<dbReference type="InterPro" id="IPR023335">
    <property type="entry name" value="ATP12_ortho_dom_sf"/>
</dbReference>
<protein>
    <submittedName>
        <fullName evidence="4">ATPase</fullName>
    </submittedName>
</protein>
<sequence>MTPSLKKRFWEKAVVVPVGDRFTVQLDGRDLRTPAKAPLLLPSQLVAQMVADEWMAQEEKVNPETMPATRMANSAIDKVSVNFDAVVSMLAEYGGSDLLCYRATHPAELIAKQENAWDPVLDWARARFQIQLQTTSGIMPVAQPENTQGIFRNALSEYDSFALSAVHDLIVLSGSLVLGLAVSSNQISTESGWALSRVDEDWQAEQWGEDEEAKQASEIKRVAFHFAKNFLDSTYGA</sequence>
<dbReference type="Gene3D" id="1.10.3580.10">
    <property type="entry name" value="ATP12 ATPase"/>
    <property type="match status" value="1"/>
</dbReference>
<proteinExistence type="inferred from homology"/>
<keyword evidence="3" id="KW-0143">Chaperone</keyword>
<dbReference type="InterPro" id="IPR042272">
    <property type="entry name" value="ATP12_ATP_synth-F1-assembly_N"/>
</dbReference>
<evidence type="ECO:0000256" key="1">
    <source>
        <dbReference type="ARBA" id="ARBA00008231"/>
    </source>
</evidence>
<dbReference type="EMBL" id="BSNN01000003">
    <property type="protein sequence ID" value="GLQ35126.1"/>
    <property type="molecule type" value="Genomic_DNA"/>
</dbReference>
<dbReference type="PANTHER" id="PTHR21013:SF10">
    <property type="entry name" value="ATP SYNTHASE MITOCHONDRIAL F1 COMPLEX ASSEMBLY FACTOR 2"/>
    <property type="match status" value="1"/>
</dbReference>
<evidence type="ECO:0000313" key="4">
    <source>
        <dbReference type="EMBL" id="GLQ35126.1"/>
    </source>
</evidence>